<keyword evidence="3" id="KW-1185">Reference proteome</keyword>
<accession>A0A5B7EIP7</accession>
<evidence type="ECO:0000313" key="2">
    <source>
        <dbReference type="EMBL" id="MPC33039.1"/>
    </source>
</evidence>
<dbReference type="AlphaFoldDB" id="A0A5B7EIP7"/>
<protein>
    <submittedName>
        <fullName evidence="2">Uncharacterized protein</fullName>
    </submittedName>
</protein>
<feature type="region of interest" description="Disordered" evidence="1">
    <location>
        <begin position="127"/>
        <end position="146"/>
    </location>
</feature>
<sequence>MTHMLAHHMNKLSNKYKILPPSCKGGKGKCSYLRSSTSSSWSSSSSSSSFSFSSISCSSFSSSAFVYTTEQSITFANNTSGWESFLKLRRRRGRGNYPQPSEVGVGMRGMAVGGDLEKGVGGKYVGAGREGRKGRKGRKGTLGLAI</sequence>
<gene>
    <name evidence="2" type="ORF">E2C01_026378</name>
</gene>
<organism evidence="2 3">
    <name type="scientific">Portunus trituberculatus</name>
    <name type="common">Swimming crab</name>
    <name type="synonym">Neptunus trituberculatus</name>
    <dbReference type="NCBI Taxonomy" id="210409"/>
    <lineage>
        <taxon>Eukaryota</taxon>
        <taxon>Metazoa</taxon>
        <taxon>Ecdysozoa</taxon>
        <taxon>Arthropoda</taxon>
        <taxon>Crustacea</taxon>
        <taxon>Multicrustacea</taxon>
        <taxon>Malacostraca</taxon>
        <taxon>Eumalacostraca</taxon>
        <taxon>Eucarida</taxon>
        <taxon>Decapoda</taxon>
        <taxon>Pleocyemata</taxon>
        <taxon>Brachyura</taxon>
        <taxon>Eubrachyura</taxon>
        <taxon>Portunoidea</taxon>
        <taxon>Portunidae</taxon>
        <taxon>Portuninae</taxon>
        <taxon>Portunus</taxon>
    </lineage>
</organism>
<name>A0A5B7EIP7_PORTR</name>
<reference evidence="2 3" key="1">
    <citation type="submission" date="2019-05" db="EMBL/GenBank/DDBJ databases">
        <title>Another draft genome of Portunus trituberculatus and its Hox gene families provides insights of decapod evolution.</title>
        <authorList>
            <person name="Jeong J.-H."/>
            <person name="Song I."/>
            <person name="Kim S."/>
            <person name="Choi T."/>
            <person name="Kim D."/>
            <person name="Ryu S."/>
            <person name="Kim W."/>
        </authorList>
    </citation>
    <scope>NUCLEOTIDE SEQUENCE [LARGE SCALE GENOMIC DNA]</scope>
    <source>
        <tissue evidence="2">Muscle</tissue>
    </source>
</reference>
<proteinExistence type="predicted"/>
<comment type="caution">
    <text evidence="2">The sequence shown here is derived from an EMBL/GenBank/DDBJ whole genome shotgun (WGS) entry which is preliminary data.</text>
</comment>
<dbReference type="EMBL" id="VSRR010002747">
    <property type="protein sequence ID" value="MPC33039.1"/>
    <property type="molecule type" value="Genomic_DNA"/>
</dbReference>
<evidence type="ECO:0000313" key="3">
    <source>
        <dbReference type="Proteomes" id="UP000324222"/>
    </source>
</evidence>
<evidence type="ECO:0000256" key="1">
    <source>
        <dbReference type="SAM" id="MobiDB-lite"/>
    </source>
</evidence>
<dbReference type="Proteomes" id="UP000324222">
    <property type="component" value="Unassembled WGS sequence"/>
</dbReference>